<reference evidence="2 3" key="1">
    <citation type="submission" date="2023-08" db="EMBL/GenBank/DDBJ databases">
        <title>Black Yeasts Isolated from many extreme environments.</title>
        <authorList>
            <person name="Coleine C."/>
            <person name="Stajich J.E."/>
            <person name="Selbmann L."/>
        </authorList>
    </citation>
    <scope>NUCLEOTIDE SEQUENCE [LARGE SCALE GENOMIC DNA]</scope>
    <source>
        <strain evidence="2 3">CCFEE 5935</strain>
    </source>
</reference>
<feature type="region of interest" description="Disordered" evidence="1">
    <location>
        <begin position="135"/>
        <end position="231"/>
    </location>
</feature>
<dbReference type="AlphaFoldDB" id="A0AAV9PCG8"/>
<feature type="region of interest" description="Disordered" evidence="1">
    <location>
        <begin position="267"/>
        <end position="370"/>
    </location>
</feature>
<evidence type="ECO:0000313" key="3">
    <source>
        <dbReference type="Proteomes" id="UP001337655"/>
    </source>
</evidence>
<name>A0AAV9PCG8_9PEZI</name>
<protein>
    <submittedName>
        <fullName evidence="2">Uncharacterized protein</fullName>
    </submittedName>
</protein>
<evidence type="ECO:0000256" key="1">
    <source>
        <dbReference type="SAM" id="MobiDB-lite"/>
    </source>
</evidence>
<organism evidence="2 3">
    <name type="scientific">Saxophila tyrrhenica</name>
    <dbReference type="NCBI Taxonomy" id="1690608"/>
    <lineage>
        <taxon>Eukaryota</taxon>
        <taxon>Fungi</taxon>
        <taxon>Dikarya</taxon>
        <taxon>Ascomycota</taxon>
        <taxon>Pezizomycotina</taxon>
        <taxon>Dothideomycetes</taxon>
        <taxon>Dothideomycetidae</taxon>
        <taxon>Mycosphaerellales</taxon>
        <taxon>Extremaceae</taxon>
        <taxon>Saxophila</taxon>
    </lineage>
</organism>
<evidence type="ECO:0000313" key="2">
    <source>
        <dbReference type="EMBL" id="KAK5169442.1"/>
    </source>
</evidence>
<keyword evidence="3" id="KW-1185">Reference proteome</keyword>
<dbReference type="EMBL" id="JAVRRT010000008">
    <property type="protein sequence ID" value="KAK5169442.1"/>
    <property type="molecule type" value="Genomic_DNA"/>
</dbReference>
<dbReference type="RefSeq" id="XP_064658788.1">
    <property type="nucleotide sequence ID" value="XM_064802663.1"/>
</dbReference>
<proteinExistence type="predicted"/>
<comment type="caution">
    <text evidence="2">The sequence shown here is derived from an EMBL/GenBank/DDBJ whole genome shotgun (WGS) entry which is preliminary data.</text>
</comment>
<gene>
    <name evidence="2" type="ORF">LTR77_005418</name>
</gene>
<feature type="compositionally biased region" description="Low complexity" evidence="1">
    <location>
        <begin position="204"/>
        <end position="214"/>
    </location>
</feature>
<feature type="compositionally biased region" description="Polar residues" evidence="1">
    <location>
        <begin position="330"/>
        <end position="352"/>
    </location>
</feature>
<dbReference type="Proteomes" id="UP001337655">
    <property type="component" value="Unassembled WGS sequence"/>
</dbReference>
<feature type="compositionally biased region" description="Polar residues" evidence="1">
    <location>
        <begin position="283"/>
        <end position="300"/>
    </location>
</feature>
<accession>A0AAV9PCG8</accession>
<sequence length="471" mass="51988">MSVSIKTLEHRLGFKWATGFSRQTSEVLTIPVTRALAKDVEALKTNYQGLTQGELRSSKDFAQDCEAIFHHYGPHIWPARITTDTSDWLVDATSNDWQGLWPRNLTYSDLRDQETLRHLFHNLLFGKCAQYHNNHSRSAEEGRKSRKSTPSDSARPTPVHDSLSDGVPEKSVHSGKSAVNDTSGAEDPPAQKARKSKPKLLRLSYSGASRSAASDDSDSDEPLRHKVARHSVKASIAPKCSSRMVILKLPADKLKAKMVELSIEDADTGAAHQRQDPVAARPSPSSQQGAMATDVTTKVSPTMPENRAKPSTAWKPIDWGPAPQLPTPVGSRNRSTAASSHTHPLPSRTFTQREGPAKRFGSSEMPATTSRVISTPKPVNIELRTNEEDARLYVCVNIRTSLDDLFAKVQKRINHRVGGKRVRGLVLRDETASDAKQFDVRSDDPDTWKLCLRTFAKGAGEEIDLVGRVEV</sequence>
<dbReference type="GeneID" id="89926759"/>